<protein>
    <recommendedName>
        <fullName evidence="2">B30.2/SPRY domain-containing protein</fullName>
    </recommendedName>
</protein>
<dbReference type="InterPro" id="IPR003877">
    <property type="entry name" value="SPRY_dom"/>
</dbReference>
<dbReference type="Gene3D" id="2.60.40.10">
    <property type="entry name" value="Immunoglobulins"/>
    <property type="match status" value="1"/>
</dbReference>
<evidence type="ECO:0000313" key="3">
    <source>
        <dbReference type="EMBL" id="CAK8686042.1"/>
    </source>
</evidence>
<feature type="region of interest" description="Disordered" evidence="1">
    <location>
        <begin position="314"/>
        <end position="334"/>
    </location>
</feature>
<dbReference type="PANTHER" id="PTHR24099:SF5">
    <property type="entry name" value="FSD1-LIKE PROTEIN"/>
    <property type="match status" value="1"/>
</dbReference>
<accession>A0ABP0G2I7</accession>
<organism evidence="3 4">
    <name type="scientific">Clavelina lepadiformis</name>
    <name type="common">Light-bulb sea squirt</name>
    <name type="synonym">Ascidia lepadiformis</name>
    <dbReference type="NCBI Taxonomy" id="159417"/>
    <lineage>
        <taxon>Eukaryota</taxon>
        <taxon>Metazoa</taxon>
        <taxon>Chordata</taxon>
        <taxon>Tunicata</taxon>
        <taxon>Ascidiacea</taxon>
        <taxon>Aplousobranchia</taxon>
        <taxon>Clavelinidae</taxon>
        <taxon>Clavelina</taxon>
    </lineage>
</organism>
<reference evidence="3 4" key="1">
    <citation type="submission" date="2024-02" db="EMBL/GenBank/DDBJ databases">
        <authorList>
            <person name="Daric V."/>
            <person name="Darras S."/>
        </authorList>
    </citation>
    <scope>NUCLEOTIDE SEQUENCE [LARGE SCALE GENOMIC DNA]</scope>
</reference>
<dbReference type="EMBL" id="CAWYQH010000101">
    <property type="protein sequence ID" value="CAK8686042.1"/>
    <property type="molecule type" value="Genomic_DNA"/>
</dbReference>
<keyword evidence="4" id="KW-1185">Reference proteome</keyword>
<proteinExistence type="predicted"/>
<comment type="caution">
    <text evidence="3">The sequence shown here is derived from an EMBL/GenBank/DDBJ whole genome shotgun (WGS) entry which is preliminary data.</text>
</comment>
<dbReference type="SUPFAM" id="SSF49899">
    <property type="entry name" value="Concanavalin A-like lectins/glucanases"/>
    <property type="match status" value="1"/>
</dbReference>
<feature type="region of interest" description="Disordered" evidence="1">
    <location>
        <begin position="488"/>
        <end position="507"/>
    </location>
</feature>
<dbReference type="Proteomes" id="UP001642483">
    <property type="component" value="Unassembled WGS sequence"/>
</dbReference>
<name>A0ABP0G2I7_CLALP</name>
<dbReference type="InterPro" id="IPR050617">
    <property type="entry name" value="E3_ligase_FN3/SPRY"/>
</dbReference>
<dbReference type="PROSITE" id="PS50188">
    <property type="entry name" value="B302_SPRY"/>
    <property type="match status" value="1"/>
</dbReference>
<dbReference type="Pfam" id="PF00622">
    <property type="entry name" value="SPRY"/>
    <property type="match status" value="1"/>
</dbReference>
<sequence>MEKQKDALIRIVDSLRHKYNQVSTTEVELSSELDVLKESYESNTTDLCHEFDRLTECLEAKREKMKRQVYDDFHSKEEILKNQLRNYMDARSDADQLLEMAKKALDIDNLSQFNQVALSLKERITMSSIFRLSGTLFLSDSTCHLVADFTREEKILEKLSFLPVPGTPSLNEEECVCIDNELKLKWEMPQSSEEDSILAEDICPRPVVDFYVLQHRQVSSDQGNPDVPWKTVENVKEAAYTLPGIIFCKSFLQIKVQAWNKAVGGQFSDVVTLSTNAFSFKFDASASHGNLKVVEPCMVEWDPTATKPVEARIRSASGRPGSSPSKSASPSKLKSKDRFIGESYTILGDAAIADSEVYFEVTPHPECKTYSVGVTSGSLSRYDQLGRTPNSWCITATKWIQNTFVAKHNNKMKNLDQASLPNVVGIYYNSQIALLAFYNAETKECLHTFKQVKSLLPLVPGFSIWCGSMALRSGLQVPTWVDILPSPKSKSLSVASSESAKIPDDQQ</sequence>
<gene>
    <name evidence="3" type="ORF">CVLEPA_LOCUS17954</name>
</gene>
<dbReference type="PANTHER" id="PTHR24099">
    <property type="entry name" value="E3 UBIQUITIN-PROTEIN LIGASE TRIM36-RELATED"/>
    <property type="match status" value="1"/>
</dbReference>
<evidence type="ECO:0000259" key="2">
    <source>
        <dbReference type="PROSITE" id="PS50188"/>
    </source>
</evidence>
<dbReference type="InterPro" id="IPR013783">
    <property type="entry name" value="Ig-like_fold"/>
</dbReference>
<dbReference type="InterPro" id="IPR013320">
    <property type="entry name" value="ConA-like_dom_sf"/>
</dbReference>
<dbReference type="Gene3D" id="2.60.120.920">
    <property type="match status" value="1"/>
</dbReference>
<dbReference type="InterPro" id="IPR043136">
    <property type="entry name" value="B30.2/SPRY_sf"/>
</dbReference>
<evidence type="ECO:0000256" key="1">
    <source>
        <dbReference type="SAM" id="MobiDB-lite"/>
    </source>
</evidence>
<feature type="domain" description="B30.2/SPRY" evidence="2">
    <location>
        <begin position="279"/>
        <end position="480"/>
    </location>
</feature>
<feature type="compositionally biased region" description="Low complexity" evidence="1">
    <location>
        <begin position="488"/>
        <end position="500"/>
    </location>
</feature>
<dbReference type="InterPro" id="IPR001870">
    <property type="entry name" value="B30.2/SPRY"/>
</dbReference>
<feature type="compositionally biased region" description="Low complexity" evidence="1">
    <location>
        <begin position="314"/>
        <end position="332"/>
    </location>
</feature>
<evidence type="ECO:0000313" key="4">
    <source>
        <dbReference type="Proteomes" id="UP001642483"/>
    </source>
</evidence>